<dbReference type="PROSITE" id="PS00028">
    <property type="entry name" value="ZINC_FINGER_C2H2_1"/>
    <property type="match status" value="4"/>
</dbReference>
<keyword evidence="1" id="KW-0863">Zinc-finger</keyword>
<evidence type="ECO:0000256" key="1">
    <source>
        <dbReference type="PROSITE-ProRule" id="PRU00042"/>
    </source>
</evidence>
<feature type="domain" description="C2H2-type" evidence="2">
    <location>
        <begin position="656"/>
        <end position="684"/>
    </location>
</feature>
<dbReference type="Gene3D" id="2.170.270.10">
    <property type="entry name" value="SET domain"/>
    <property type="match status" value="1"/>
</dbReference>
<dbReference type="PANTHER" id="PTHR47325:SF1">
    <property type="entry name" value="HISTONE-LYSINE N-METHYLTRANSFERASE SUVR5"/>
    <property type="match status" value="1"/>
</dbReference>
<dbReference type="InterPro" id="IPR040689">
    <property type="entry name" value="SUVR5_Znf-C2H2_3rpt"/>
</dbReference>
<keyword evidence="1" id="KW-0862">Zinc</keyword>
<dbReference type="SUPFAM" id="SSF82199">
    <property type="entry name" value="SET domain"/>
    <property type="match status" value="1"/>
</dbReference>
<accession>A0A843V4N5</accession>
<dbReference type="Proteomes" id="UP000652761">
    <property type="component" value="Unassembled WGS sequence"/>
</dbReference>
<dbReference type="EMBL" id="NMUH01001276">
    <property type="protein sequence ID" value="MQL90835.1"/>
    <property type="molecule type" value="Genomic_DNA"/>
</dbReference>
<dbReference type="InterPro" id="IPR013087">
    <property type="entry name" value="Znf_C2H2_type"/>
</dbReference>
<dbReference type="GO" id="GO:0008270">
    <property type="term" value="F:zinc ion binding"/>
    <property type="evidence" value="ECO:0007669"/>
    <property type="project" value="UniProtKB-KW"/>
</dbReference>
<organism evidence="3 4">
    <name type="scientific">Colocasia esculenta</name>
    <name type="common">Wild taro</name>
    <name type="synonym">Arum esculentum</name>
    <dbReference type="NCBI Taxonomy" id="4460"/>
    <lineage>
        <taxon>Eukaryota</taxon>
        <taxon>Viridiplantae</taxon>
        <taxon>Streptophyta</taxon>
        <taxon>Embryophyta</taxon>
        <taxon>Tracheophyta</taxon>
        <taxon>Spermatophyta</taxon>
        <taxon>Magnoliopsida</taxon>
        <taxon>Liliopsida</taxon>
        <taxon>Araceae</taxon>
        <taxon>Aroideae</taxon>
        <taxon>Colocasieae</taxon>
        <taxon>Colocasia</taxon>
    </lineage>
</organism>
<dbReference type="SMART" id="SM00355">
    <property type="entry name" value="ZnF_C2H2"/>
    <property type="match status" value="4"/>
</dbReference>
<dbReference type="OrthoDB" id="308383at2759"/>
<keyword evidence="1" id="KW-0479">Metal-binding</keyword>
<dbReference type="InterPro" id="IPR046341">
    <property type="entry name" value="SET_dom_sf"/>
</dbReference>
<feature type="domain" description="C2H2-type" evidence="2">
    <location>
        <begin position="588"/>
        <end position="616"/>
    </location>
</feature>
<gene>
    <name evidence="3" type="ORF">Taro_023435</name>
</gene>
<dbReference type="AlphaFoldDB" id="A0A843V4N5"/>
<evidence type="ECO:0000313" key="4">
    <source>
        <dbReference type="Proteomes" id="UP000652761"/>
    </source>
</evidence>
<evidence type="ECO:0000313" key="3">
    <source>
        <dbReference type="EMBL" id="MQL90835.1"/>
    </source>
</evidence>
<keyword evidence="4" id="KW-1185">Reference proteome</keyword>
<comment type="caution">
    <text evidence="3">The sequence shown here is derived from an EMBL/GenBank/DDBJ whole genome shotgun (WGS) entry which is preliminary data.</text>
</comment>
<dbReference type="Pfam" id="PF18868">
    <property type="entry name" value="zf-C2H2_3rep"/>
    <property type="match status" value="1"/>
</dbReference>
<name>A0A843V4N5_COLES</name>
<dbReference type="PANTHER" id="PTHR47325">
    <property type="entry name" value="HISTONE-LYSINE N-METHYLTRANSFERASE SUVR5"/>
    <property type="match status" value="1"/>
</dbReference>
<evidence type="ECO:0000259" key="2">
    <source>
        <dbReference type="PROSITE" id="PS50157"/>
    </source>
</evidence>
<dbReference type="Gene3D" id="3.30.160.60">
    <property type="entry name" value="Classic Zinc Finger"/>
    <property type="match status" value="2"/>
</dbReference>
<dbReference type="PROSITE" id="PS50157">
    <property type="entry name" value="ZINC_FINGER_C2H2_2"/>
    <property type="match status" value="2"/>
</dbReference>
<proteinExistence type="predicted"/>
<sequence length="1251" mass="140258">IFLLVQELVDSVLWSNVEELWEAPVQPELGLEWRTWKQEVMKLFSTSHPGASGIFDKQSYEGHLNSGLHFSRKRPKLDIRRPYICVGEVGDKMSQDNTVKCGPRNSDSQVVEKCTDICGSFSMQVTRTGAPAVYRNMACKHDDMTAKGVNLSNNFISAIGTSMDITGKRVFSNDSRHRDSPKYRRCLAFMEAKGRQCGRWAKDGDVYCCVHLGNHSFNKPSQAELILPTSMPQCTSITVSSRIDLANEHRDKDSPNKYRQCLAFIEAKGRQCGRWANDGDIYCCVHLSNHSMIKPSLLELTTASTTFMCEGITTHGEKCKHRARPGSEFCKKHVLHRTNALVVVGNPLTFSGGNVKGKHEGETMPETIATTNVSYDNALLTGATTSLMQDNLVSVAVVETSDERNLLRNSLELNDALSTPAYVSTSDSPRCIGFDLLNEEQCLENARKHNLYCEKHVPNFLKRARNGKSRLISKEIFINLLKSCTSRKEKIHLHQACELLYGFMKGSLSHQKLVSQGDIMGRLLSEACKDKNVGEYLLKLVSSEREKIGRVWGFEGLKDKQVHSSEMSTMVHVPEAPEQNPRSPNSTIQCKICTEGFSDDKTLSIHWMEVHKKEAQWLFRGYACAVCMTSFTNKKVQEAHVKEKHGVQFLEGSLLFRCMSCNSHFTNPSELWQHVLSAHSMEFRLPDSDNLSKDSGALKIELRKESCLSNGTTENDDGHRRFVCRFCGLKFDLLPDLGRHHQSAHMNLSYASHLPSRTNKHLKHSRLRHSRFKNGLGATSRFNKSTNFGMEKCFQPSSSVVSSRMRLHTQASQTSCLGRLLESHCFNVAETLFAEVKHTKSRPSNMEILSIARTTCCRTRLLDVLQEKHGILPENLYLKAAKLCSELNIQVNWHVDDFICPNGCRPHSHPHSLSPLAPILSEFVEPAISTSDHVNNGVGEMDESHCVLNLEHFNWRPIRRTIILCEDMSFGQEPVPVACVIDKNIKDLFHLDFSEASAGQDPGVSMPWQGFTYVTKRLLSPSLRLDPKSSQLGCACSDVKCHPETCDHVYLFDNDYENAKDIHGNLMHGRFPYDERGRIIVEVRMDEYGGGTRKAYFQLGQPMQLSQMERFAMSSKSRCGSQTATSKSGYWFGESLIGDSLPEIAITLLAGLVLHLLSCGAEEESIDHLFAGCSYSQGCGWRLLGEPPVASFCGERCDAFCGSVTGCGPANWLGNFLIAAKGGRNQRLIAWNMETAIAVHWIVNRKKDIKL</sequence>
<protein>
    <recommendedName>
        <fullName evidence="2">C2H2-type domain-containing protein</fullName>
    </recommendedName>
</protein>
<reference evidence="3" key="1">
    <citation type="submission" date="2017-07" db="EMBL/GenBank/DDBJ databases">
        <title>Taro Niue Genome Assembly and Annotation.</title>
        <authorList>
            <person name="Atibalentja N."/>
            <person name="Keating K."/>
            <person name="Fields C.J."/>
        </authorList>
    </citation>
    <scope>NUCLEOTIDE SEQUENCE</scope>
    <source>
        <strain evidence="3">Niue_2</strain>
        <tissue evidence="3">Leaf</tissue>
    </source>
</reference>
<feature type="non-terminal residue" evidence="3">
    <location>
        <position position="1"/>
    </location>
</feature>